<dbReference type="Pfam" id="PF00078">
    <property type="entry name" value="RVT_1"/>
    <property type="match status" value="1"/>
</dbReference>
<name>A0ABN7BER6_9HEMI</name>
<proteinExistence type="predicted"/>
<reference evidence="2 3" key="1">
    <citation type="submission" date="2023-09" db="EMBL/GenBank/DDBJ databases">
        <title>Nesidiocoris tenuis whole genome shotgun sequence.</title>
        <authorList>
            <person name="Shibata T."/>
            <person name="Shimoda M."/>
            <person name="Kobayashi T."/>
            <person name="Uehara T."/>
        </authorList>
    </citation>
    <scope>NUCLEOTIDE SEQUENCE [LARGE SCALE GENOMIC DNA]</scope>
    <source>
        <strain evidence="2 3">Japan</strain>
    </source>
</reference>
<dbReference type="InterPro" id="IPR000477">
    <property type="entry name" value="RT_dom"/>
</dbReference>
<dbReference type="InterPro" id="IPR043502">
    <property type="entry name" value="DNA/RNA_pol_sf"/>
</dbReference>
<dbReference type="CDD" id="cd01650">
    <property type="entry name" value="RT_nLTR_like"/>
    <property type="match status" value="1"/>
</dbReference>
<accession>A0ABN7BER6</accession>
<dbReference type="PANTHER" id="PTHR33332">
    <property type="entry name" value="REVERSE TRANSCRIPTASE DOMAIN-CONTAINING PROTEIN"/>
    <property type="match status" value="1"/>
</dbReference>
<evidence type="ECO:0000259" key="1">
    <source>
        <dbReference type="PROSITE" id="PS50878"/>
    </source>
</evidence>
<dbReference type="SUPFAM" id="SSF56672">
    <property type="entry name" value="DNA/RNA polymerases"/>
    <property type="match status" value="1"/>
</dbReference>
<feature type="domain" description="Reverse transcriptase" evidence="1">
    <location>
        <begin position="135"/>
        <end position="394"/>
    </location>
</feature>
<dbReference type="Proteomes" id="UP001307889">
    <property type="component" value="Chromosome 14"/>
</dbReference>
<dbReference type="EMBL" id="AP028922">
    <property type="protein sequence ID" value="BET02198.1"/>
    <property type="molecule type" value="Genomic_DNA"/>
</dbReference>
<organism evidence="2 3">
    <name type="scientific">Nesidiocoris tenuis</name>
    <dbReference type="NCBI Taxonomy" id="355587"/>
    <lineage>
        <taxon>Eukaryota</taxon>
        <taxon>Metazoa</taxon>
        <taxon>Ecdysozoa</taxon>
        <taxon>Arthropoda</taxon>
        <taxon>Hexapoda</taxon>
        <taxon>Insecta</taxon>
        <taxon>Pterygota</taxon>
        <taxon>Neoptera</taxon>
        <taxon>Paraneoptera</taxon>
        <taxon>Hemiptera</taxon>
        <taxon>Heteroptera</taxon>
        <taxon>Panheteroptera</taxon>
        <taxon>Cimicomorpha</taxon>
        <taxon>Miridae</taxon>
        <taxon>Dicyphina</taxon>
        <taxon>Nesidiocoris</taxon>
    </lineage>
</organism>
<gene>
    <name evidence="2" type="ORF">NTJ_15016</name>
</gene>
<evidence type="ECO:0000313" key="3">
    <source>
        <dbReference type="Proteomes" id="UP001307889"/>
    </source>
</evidence>
<dbReference type="PROSITE" id="PS50878">
    <property type="entry name" value="RT_POL"/>
    <property type="match status" value="1"/>
</dbReference>
<sequence>MRCGQLRLVTAKKRSSHPPNPAKKMWSFINHHRKNGGCGADNEVRCTADEFNNYFCSVAENTVKSLPAAKVDPLRFVVHGPENPFCFSSIPPEDIAAIILHLPNSNGCDYLGLSSRMIKHAYLAIVYPLTHLINQSITLCRFPSVLKVAEVIPLPKKACTSEIDGFRPISKLPLFSKIFEKGLNHQLGTFLEVNNLFSDCQFGFRKSRSTQDAMLRFSDFISDCFLNGTYASAVCVDVAKCFDCVPHKLLLSKLTKYNFSDDAIRLLGSFLADRFQAVRLKNTVSDACSLGELSVVQGSVLGPTLFLIFINDLPQHTSNVSVLFADDSSVLCEDNSIESLVANSEKSVNEITSWFNANRLTVNTDKTQTMYFGLRDLSSLGTNPRDLKMLGIRVDPKLNWRAHCEQLTASLSSVTFLLRRLRDCLSGDAVLRAYHAVFHSRMSYCLLCWGHSPSAALVFGCQRRAVRAVLRRGYRSDVKADFTKIGVLTLPGQYILDCLVYIHANLDCSPQVRHAYGTRNAGSLVVQNCRLNVARNAQNWWGPKFFNVIPQEIQRKSRLPFKVACKSFLLKLAPYNFEEFLCAAQSWPT</sequence>
<keyword evidence="3" id="KW-1185">Reference proteome</keyword>
<protein>
    <recommendedName>
        <fullName evidence="1">Reverse transcriptase domain-containing protein</fullName>
    </recommendedName>
</protein>
<evidence type="ECO:0000313" key="2">
    <source>
        <dbReference type="EMBL" id="BET02198.1"/>
    </source>
</evidence>